<sequence length="109" mass="10945">MKCSIFLSTVLAGAALAANSKLNQYANINDCNNDKNIISHASPVVGSCHQIDAKTGAVYLVTGSGAAGEVYSAYANGGCSGKVTEAPVPEGKCVTLPAGTVSMYFGAVA</sequence>
<dbReference type="AlphaFoldDB" id="A0A6H0Y265"/>
<evidence type="ECO:0008006" key="4">
    <source>
        <dbReference type="Google" id="ProtNLM"/>
    </source>
</evidence>
<feature type="signal peptide" evidence="1">
    <location>
        <begin position="1"/>
        <end position="17"/>
    </location>
</feature>
<evidence type="ECO:0000256" key="1">
    <source>
        <dbReference type="SAM" id="SignalP"/>
    </source>
</evidence>
<keyword evidence="3" id="KW-1185">Reference proteome</keyword>
<proteinExistence type="predicted"/>
<evidence type="ECO:0000313" key="3">
    <source>
        <dbReference type="Proteomes" id="UP000503462"/>
    </source>
</evidence>
<protein>
    <recommendedName>
        <fullName evidence="4">Small secreted protein</fullName>
    </recommendedName>
</protein>
<reference evidence="2 3" key="1">
    <citation type="journal article" date="2016" name="Sci. Rep.">
        <title>Peltaster fructicola genome reveals evolution from an invasive phytopathogen to an ectophytic parasite.</title>
        <authorList>
            <person name="Xu C."/>
            <person name="Chen H."/>
            <person name="Gleason M.L."/>
            <person name="Xu J.R."/>
            <person name="Liu H."/>
            <person name="Zhang R."/>
            <person name="Sun G."/>
        </authorList>
    </citation>
    <scope>NUCLEOTIDE SEQUENCE [LARGE SCALE GENOMIC DNA]</scope>
    <source>
        <strain evidence="2 3">LNHT1506</strain>
    </source>
</reference>
<dbReference type="Proteomes" id="UP000503462">
    <property type="component" value="Chromosome 4"/>
</dbReference>
<dbReference type="EMBL" id="CP051142">
    <property type="protein sequence ID" value="QIX01113.1"/>
    <property type="molecule type" value="Genomic_DNA"/>
</dbReference>
<keyword evidence="1" id="KW-0732">Signal</keyword>
<evidence type="ECO:0000313" key="2">
    <source>
        <dbReference type="EMBL" id="QIX01113.1"/>
    </source>
</evidence>
<dbReference type="OrthoDB" id="3712072at2759"/>
<accession>A0A6H0Y265</accession>
<gene>
    <name evidence="2" type="ORF">AMS68_006630</name>
</gene>
<name>A0A6H0Y265_9PEZI</name>
<feature type="chain" id="PRO_5026330428" description="Small secreted protein" evidence="1">
    <location>
        <begin position="18"/>
        <end position="109"/>
    </location>
</feature>
<organism evidence="2 3">
    <name type="scientific">Peltaster fructicola</name>
    <dbReference type="NCBI Taxonomy" id="286661"/>
    <lineage>
        <taxon>Eukaryota</taxon>
        <taxon>Fungi</taxon>
        <taxon>Dikarya</taxon>
        <taxon>Ascomycota</taxon>
        <taxon>Pezizomycotina</taxon>
        <taxon>Dothideomycetes</taxon>
        <taxon>Dothideomycetes incertae sedis</taxon>
        <taxon>Peltaster</taxon>
    </lineage>
</organism>